<evidence type="ECO:0000313" key="3">
    <source>
        <dbReference type="EMBL" id="CAB4934891.1"/>
    </source>
</evidence>
<dbReference type="PIRSF" id="PIRSF010219">
    <property type="entry name" value="UCP010219"/>
    <property type="match status" value="1"/>
</dbReference>
<gene>
    <name evidence="3" type="ORF">UFOPK3773_00468</name>
    <name evidence="4" type="ORF">UFOPK3992_00495</name>
</gene>
<dbReference type="InterPro" id="IPR016566">
    <property type="entry name" value="UCP010219"/>
</dbReference>
<reference evidence="3" key="1">
    <citation type="submission" date="2020-05" db="EMBL/GenBank/DDBJ databases">
        <authorList>
            <person name="Chiriac C."/>
            <person name="Salcher M."/>
            <person name="Ghai R."/>
            <person name="Kavagutti S V."/>
        </authorList>
    </citation>
    <scope>NUCLEOTIDE SEQUENCE</scope>
</reference>
<evidence type="ECO:0000256" key="2">
    <source>
        <dbReference type="SAM" id="Phobius"/>
    </source>
</evidence>
<feature type="transmembrane region" description="Helical" evidence="2">
    <location>
        <begin position="178"/>
        <end position="197"/>
    </location>
</feature>
<dbReference type="EMBL" id="CAFBNF010000032">
    <property type="protein sequence ID" value="CAB4934891.1"/>
    <property type="molecule type" value="Genomic_DNA"/>
</dbReference>
<dbReference type="Pfam" id="PF11361">
    <property type="entry name" value="DUF3159"/>
    <property type="match status" value="1"/>
</dbReference>
<keyword evidence="2" id="KW-1133">Transmembrane helix</keyword>
<feature type="transmembrane region" description="Helical" evidence="2">
    <location>
        <begin position="129"/>
        <end position="157"/>
    </location>
</feature>
<organism evidence="3">
    <name type="scientific">freshwater metagenome</name>
    <dbReference type="NCBI Taxonomy" id="449393"/>
    <lineage>
        <taxon>unclassified sequences</taxon>
        <taxon>metagenomes</taxon>
        <taxon>ecological metagenomes</taxon>
    </lineage>
</organism>
<evidence type="ECO:0000313" key="4">
    <source>
        <dbReference type="EMBL" id="CAB4998632.1"/>
    </source>
</evidence>
<keyword evidence="2" id="KW-0812">Transmembrane</keyword>
<protein>
    <submittedName>
        <fullName evidence="3">Unannotated protein</fullName>
    </submittedName>
</protein>
<feature type="transmembrane region" description="Helical" evidence="2">
    <location>
        <begin position="100"/>
        <end position="117"/>
    </location>
</feature>
<dbReference type="EMBL" id="CAFBOZ010000052">
    <property type="protein sequence ID" value="CAB4998632.1"/>
    <property type="molecule type" value="Genomic_DNA"/>
</dbReference>
<dbReference type="AlphaFoldDB" id="A0A6J7IVZ4"/>
<keyword evidence="2" id="KW-0472">Membrane</keyword>
<sequence>MSHDPSAQSDSPLEEDSAPHQDSPTEVIADAIADIPAERALLARAIGGWRGMIDSSLPAAVFLVAYLVTGNDLTRSIWAAIVVGVLIAGLRLVRRESLQQVAAGFAGVAVSAFVASRTGQAQDYYLPGLLINVVYGVVLLASILVGWPLIGVVVGLLTGEGTTWRSAPEVRRAYATATWVWVGVFGLRLAVQVPLYFAQSVGPLGVARIAMGWPLYLLGAYVTYRLLKPVLAKHREAQADSTKPPSPSD</sequence>
<feature type="region of interest" description="Disordered" evidence="1">
    <location>
        <begin position="1"/>
        <end position="23"/>
    </location>
</feature>
<feature type="compositionally biased region" description="Polar residues" evidence="1">
    <location>
        <begin position="1"/>
        <end position="11"/>
    </location>
</feature>
<evidence type="ECO:0000256" key="1">
    <source>
        <dbReference type="SAM" id="MobiDB-lite"/>
    </source>
</evidence>
<feature type="transmembrane region" description="Helical" evidence="2">
    <location>
        <begin position="75"/>
        <end position="93"/>
    </location>
</feature>
<proteinExistence type="predicted"/>
<name>A0A6J7IVZ4_9ZZZZ</name>
<feature type="transmembrane region" description="Helical" evidence="2">
    <location>
        <begin position="209"/>
        <end position="227"/>
    </location>
</feature>
<accession>A0A6J7IVZ4</accession>